<dbReference type="Proteomes" id="UP001054945">
    <property type="component" value="Unassembled WGS sequence"/>
</dbReference>
<dbReference type="AlphaFoldDB" id="A0AAV4SBK0"/>
<name>A0AAV4SBK0_CAEEX</name>
<comment type="caution">
    <text evidence="1">The sequence shown here is derived from an EMBL/GenBank/DDBJ whole genome shotgun (WGS) entry which is preliminary data.</text>
</comment>
<evidence type="ECO:0000313" key="2">
    <source>
        <dbReference type="Proteomes" id="UP001054945"/>
    </source>
</evidence>
<evidence type="ECO:0000313" key="1">
    <source>
        <dbReference type="EMBL" id="GIY30516.1"/>
    </source>
</evidence>
<keyword evidence="2" id="KW-1185">Reference proteome</keyword>
<gene>
    <name evidence="1" type="ORF">CEXT_493591</name>
</gene>
<accession>A0AAV4SBK0</accession>
<dbReference type="EMBL" id="BPLR01009242">
    <property type="protein sequence ID" value="GIY30516.1"/>
    <property type="molecule type" value="Genomic_DNA"/>
</dbReference>
<sequence length="90" mass="10409">MIFTLIESGSRQKEEFAWSIFHPFYAFTRMRMPMKKSCVSAALRGSPDGVNEHFKNDTNSLIWALGGIERCHFMGDQNIINGQNWILVFH</sequence>
<reference evidence="1 2" key="1">
    <citation type="submission" date="2021-06" db="EMBL/GenBank/DDBJ databases">
        <title>Caerostris extrusa draft genome.</title>
        <authorList>
            <person name="Kono N."/>
            <person name="Arakawa K."/>
        </authorList>
    </citation>
    <scope>NUCLEOTIDE SEQUENCE [LARGE SCALE GENOMIC DNA]</scope>
</reference>
<proteinExistence type="predicted"/>
<protein>
    <submittedName>
        <fullName evidence="1">Uncharacterized protein</fullName>
    </submittedName>
</protein>
<organism evidence="1 2">
    <name type="scientific">Caerostris extrusa</name>
    <name type="common">Bark spider</name>
    <name type="synonym">Caerostris bankana</name>
    <dbReference type="NCBI Taxonomy" id="172846"/>
    <lineage>
        <taxon>Eukaryota</taxon>
        <taxon>Metazoa</taxon>
        <taxon>Ecdysozoa</taxon>
        <taxon>Arthropoda</taxon>
        <taxon>Chelicerata</taxon>
        <taxon>Arachnida</taxon>
        <taxon>Araneae</taxon>
        <taxon>Araneomorphae</taxon>
        <taxon>Entelegynae</taxon>
        <taxon>Araneoidea</taxon>
        <taxon>Araneidae</taxon>
        <taxon>Caerostris</taxon>
    </lineage>
</organism>